<evidence type="ECO:0000313" key="3">
    <source>
        <dbReference type="EMBL" id="KTR10751.1"/>
    </source>
</evidence>
<feature type="compositionally biased region" description="Low complexity" evidence="1">
    <location>
        <begin position="112"/>
        <end position="123"/>
    </location>
</feature>
<feature type="region of interest" description="Disordered" evidence="1">
    <location>
        <begin position="102"/>
        <end position="125"/>
    </location>
</feature>
<evidence type="ECO:0008006" key="5">
    <source>
        <dbReference type="Google" id="ProtNLM"/>
    </source>
</evidence>
<proteinExistence type="predicted"/>
<dbReference type="PROSITE" id="PS51257">
    <property type="entry name" value="PROKAR_LIPOPROTEIN"/>
    <property type="match status" value="1"/>
</dbReference>
<dbReference type="PATRIC" id="fig|33881.3.peg.3168"/>
<feature type="chain" id="PRO_5008042380" description="Lipoprotein" evidence="2">
    <location>
        <begin position="24"/>
        <end position="269"/>
    </location>
</feature>
<keyword evidence="2" id="KW-0732">Signal</keyword>
<sequence length="269" mass="26992">MRRLRAPLVVVLCAAVLTGCSTAEGIARQAFHGGGSAPCPVPGADSAPGAGSVPGAGSAPDTDRPGPTASASAGPAPEATLDPTIAREVAAALRAVRALPGVDRATETTTNAPSSAPDPACPSREVTTNHFSSRFTVVTAPSASPAEVGAVPSTMAEELAWTGVSLTLTVPAGSGHIASTTRYEGTFDQVIPRSTSTEVAQGLATLAATPHVAGLDATIPYTMRVDYGSLTIGVDSVDQAVLDEVHSVIERTAFKDTTLHGSFGNGAKP</sequence>
<name>A0A175S356_9MICO</name>
<accession>A0A175S356</accession>
<evidence type="ECO:0000313" key="4">
    <source>
        <dbReference type="Proteomes" id="UP000078252"/>
    </source>
</evidence>
<feature type="signal peptide" evidence="2">
    <location>
        <begin position="1"/>
        <end position="23"/>
    </location>
</feature>
<protein>
    <recommendedName>
        <fullName evidence="5">Lipoprotein</fullName>
    </recommendedName>
</protein>
<evidence type="ECO:0000256" key="1">
    <source>
        <dbReference type="SAM" id="MobiDB-lite"/>
    </source>
</evidence>
<dbReference type="Proteomes" id="UP000078252">
    <property type="component" value="Unassembled WGS sequence"/>
</dbReference>
<gene>
    <name evidence="3" type="ORF">NS184_01465</name>
</gene>
<dbReference type="OrthoDB" id="4979114at2"/>
<organism evidence="3 4">
    <name type="scientific">Curtobacterium luteum</name>
    <dbReference type="NCBI Taxonomy" id="33881"/>
    <lineage>
        <taxon>Bacteria</taxon>
        <taxon>Bacillati</taxon>
        <taxon>Actinomycetota</taxon>
        <taxon>Actinomycetes</taxon>
        <taxon>Micrococcales</taxon>
        <taxon>Microbacteriaceae</taxon>
        <taxon>Curtobacterium</taxon>
    </lineage>
</organism>
<feature type="region of interest" description="Disordered" evidence="1">
    <location>
        <begin position="42"/>
        <end position="80"/>
    </location>
</feature>
<evidence type="ECO:0000256" key="2">
    <source>
        <dbReference type="SAM" id="SignalP"/>
    </source>
</evidence>
<comment type="caution">
    <text evidence="3">The sequence shown here is derived from an EMBL/GenBank/DDBJ whole genome shotgun (WGS) entry which is preliminary data.</text>
</comment>
<dbReference type="RefSeq" id="WP_058724372.1">
    <property type="nucleotide sequence ID" value="NZ_LDQC01000008.1"/>
</dbReference>
<dbReference type="EMBL" id="LDQC01000008">
    <property type="protein sequence ID" value="KTR10751.1"/>
    <property type="molecule type" value="Genomic_DNA"/>
</dbReference>
<reference evidence="3 4" key="1">
    <citation type="journal article" date="2016" name="Front. Microbiol.">
        <title>Genomic Resource of Rice Seed Associated Bacteria.</title>
        <authorList>
            <person name="Midha S."/>
            <person name="Bansal K."/>
            <person name="Sharma S."/>
            <person name="Kumar N."/>
            <person name="Patil P.P."/>
            <person name="Chaudhry V."/>
            <person name="Patil P.B."/>
        </authorList>
    </citation>
    <scope>NUCLEOTIDE SEQUENCE [LARGE SCALE GENOMIC DNA]</scope>
    <source>
        <strain evidence="3 4">NS184</strain>
    </source>
</reference>
<dbReference type="AlphaFoldDB" id="A0A175S356"/>